<evidence type="ECO:0000256" key="1">
    <source>
        <dbReference type="ARBA" id="ARBA00004656"/>
    </source>
</evidence>
<accession>A0A8J2LNM3</accession>
<evidence type="ECO:0000256" key="2">
    <source>
        <dbReference type="ARBA" id="ARBA00010463"/>
    </source>
</evidence>
<dbReference type="PANTHER" id="PTHR21146:SF0">
    <property type="entry name" value="BLOC-1-RELATED COMPLEX SUBUNIT 8"/>
    <property type="match status" value="1"/>
</dbReference>
<evidence type="ECO:0000313" key="5">
    <source>
        <dbReference type="EMBL" id="CAG7826414.1"/>
    </source>
</evidence>
<proteinExistence type="inferred from homology"/>
<evidence type="ECO:0008006" key="7">
    <source>
        <dbReference type="Google" id="ProtNLM"/>
    </source>
</evidence>
<dbReference type="InterPro" id="IPR019320">
    <property type="entry name" value="BORCS8"/>
</dbReference>
<dbReference type="PANTHER" id="PTHR21146">
    <property type="entry name" value="MEF2B PROTEIN"/>
    <property type="match status" value="1"/>
</dbReference>
<comment type="subcellular location">
    <subcellularLocation>
        <location evidence="1">Lysosome membrane</location>
    </subcellularLocation>
</comment>
<dbReference type="GO" id="GO:0099078">
    <property type="term" value="C:BORC complex"/>
    <property type="evidence" value="ECO:0007669"/>
    <property type="project" value="TreeGrafter"/>
</dbReference>
<dbReference type="Proteomes" id="UP000708208">
    <property type="component" value="Unassembled WGS sequence"/>
</dbReference>
<organism evidence="5 6">
    <name type="scientific">Allacma fusca</name>
    <dbReference type="NCBI Taxonomy" id="39272"/>
    <lineage>
        <taxon>Eukaryota</taxon>
        <taxon>Metazoa</taxon>
        <taxon>Ecdysozoa</taxon>
        <taxon>Arthropoda</taxon>
        <taxon>Hexapoda</taxon>
        <taxon>Collembola</taxon>
        <taxon>Symphypleona</taxon>
        <taxon>Sminthuridae</taxon>
        <taxon>Allacma</taxon>
    </lineage>
</organism>
<sequence length="157" mass="17947">MFTAHVVGQVLKEVEPILHLHYLPTSSTVTSMTGGSSHQNFGVASDIDVKVKRGVGRLSENMHIIANEPSLAMFCLQEHIRKEIPQMIKHKNDFAGQHRLLQGTLYDCDYSIGAVKSIDKSKDNFESIQNHLRNALFFKQQIKFEENRRKANEKKRK</sequence>
<reference evidence="5" key="1">
    <citation type="submission" date="2021-06" db="EMBL/GenBank/DDBJ databases">
        <authorList>
            <person name="Hodson N. C."/>
            <person name="Mongue J. A."/>
            <person name="Jaron S. K."/>
        </authorList>
    </citation>
    <scope>NUCLEOTIDE SEQUENCE</scope>
</reference>
<gene>
    <name evidence="5" type="ORF">AFUS01_LOCUS36467</name>
</gene>
<evidence type="ECO:0000256" key="3">
    <source>
        <dbReference type="ARBA" id="ARBA00023136"/>
    </source>
</evidence>
<name>A0A8J2LNM3_9HEXA</name>
<evidence type="ECO:0000256" key="4">
    <source>
        <dbReference type="ARBA" id="ARBA00023228"/>
    </source>
</evidence>
<comment type="caution">
    <text evidence="5">The sequence shown here is derived from an EMBL/GenBank/DDBJ whole genome shotgun (WGS) entry which is preliminary data.</text>
</comment>
<evidence type="ECO:0000313" key="6">
    <source>
        <dbReference type="Proteomes" id="UP000708208"/>
    </source>
</evidence>
<keyword evidence="3" id="KW-0472">Membrane</keyword>
<keyword evidence="4" id="KW-0458">Lysosome</keyword>
<dbReference type="Pfam" id="PF10167">
    <property type="entry name" value="BORCS8"/>
    <property type="match status" value="1"/>
</dbReference>
<comment type="similarity">
    <text evidence="2">Belongs to the BORCS8 family.</text>
</comment>
<protein>
    <recommendedName>
        <fullName evidence="7">BLOC-1-related complex subunit 8 homolog</fullName>
    </recommendedName>
</protein>
<dbReference type="AlphaFoldDB" id="A0A8J2LNM3"/>
<keyword evidence="6" id="KW-1185">Reference proteome</keyword>
<dbReference type="EMBL" id="CAJVCH010539668">
    <property type="protein sequence ID" value="CAG7826414.1"/>
    <property type="molecule type" value="Genomic_DNA"/>
</dbReference>
<dbReference type="OrthoDB" id="10044187at2759"/>
<dbReference type="GO" id="GO:0005765">
    <property type="term" value="C:lysosomal membrane"/>
    <property type="evidence" value="ECO:0007669"/>
    <property type="project" value="UniProtKB-SubCell"/>
</dbReference>